<dbReference type="AlphaFoldDB" id="K2RTP1"/>
<feature type="non-terminal residue" evidence="1">
    <location>
        <position position="81"/>
    </location>
</feature>
<dbReference type="HOGENOM" id="CLU_2580299_0_0_1"/>
<proteinExistence type="predicted"/>
<dbReference type="InParanoid" id="K2RTP1"/>
<evidence type="ECO:0000313" key="1">
    <source>
        <dbReference type="EMBL" id="EKG16042.1"/>
    </source>
</evidence>
<evidence type="ECO:0008006" key="3">
    <source>
        <dbReference type="Google" id="ProtNLM"/>
    </source>
</evidence>
<dbReference type="Gene3D" id="3.40.50.12780">
    <property type="entry name" value="N-terminal domain of ligase-like"/>
    <property type="match status" value="1"/>
</dbReference>
<reference evidence="1 2" key="1">
    <citation type="journal article" date="2012" name="BMC Genomics">
        <title>Tools to kill: Genome of one of the most destructive plant pathogenic fungi Macrophomina phaseolina.</title>
        <authorList>
            <person name="Islam M.S."/>
            <person name="Haque M.S."/>
            <person name="Islam M.M."/>
            <person name="Emdad E.M."/>
            <person name="Halim A."/>
            <person name="Hossen Q.M.M."/>
            <person name="Hossain M.Z."/>
            <person name="Ahmed B."/>
            <person name="Rahim S."/>
            <person name="Rahman M.S."/>
            <person name="Alam M.M."/>
            <person name="Hou S."/>
            <person name="Wan X."/>
            <person name="Saito J.A."/>
            <person name="Alam M."/>
        </authorList>
    </citation>
    <scope>NUCLEOTIDE SEQUENCE [LARGE SCALE GENOMIC DNA]</scope>
    <source>
        <strain evidence="1 2">MS6</strain>
    </source>
</reference>
<name>K2RTP1_MACPH</name>
<gene>
    <name evidence="1" type="ORF">MPH_06736</name>
</gene>
<accession>K2RTP1</accession>
<dbReference type="InterPro" id="IPR042099">
    <property type="entry name" value="ANL_N_sf"/>
</dbReference>
<dbReference type="VEuPathDB" id="FungiDB:MPH_06736"/>
<dbReference type="EMBL" id="AHHD01000286">
    <property type="protein sequence ID" value="EKG16042.1"/>
    <property type="molecule type" value="Genomic_DNA"/>
</dbReference>
<sequence>MIHCTNEILDYPRDATLTDILLNYNFNNTPPQKPAIIDGASGEVVFTYESLRLAIRKFALHLQTRLGVQPGEVVGIISTTK</sequence>
<dbReference type="Proteomes" id="UP000007129">
    <property type="component" value="Unassembled WGS sequence"/>
</dbReference>
<protein>
    <recommendedName>
        <fullName evidence="3">AMP-dependent synthetase/ligase</fullName>
    </recommendedName>
</protein>
<organism evidence="1 2">
    <name type="scientific">Macrophomina phaseolina (strain MS6)</name>
    <name type="common">Charcoal rot fungus</name>
    <dbReference type="NCBI Taxonomy" id="1126212"/>
    <lineage>
        <taxon>Eukaryota</taxon>
        <taxon>Fungi</taxon>
        <taxon>Dikarya</taxon>
        <taxon>Ascomycota</taxon>
        <taxon>Pezizomycotina</taxon>
        <taxon>Dothideomycetes</taxon>
        <taxon>Dothideomycetes incertae sedis</taxon>
        <taxon>Botryosphaeriales</taxon>
        <taxon>Botryosphaeriaceae</taxon>
        <taxon>Macrophomina</taxon>
    </lineage>
</organism>
<dbReference type="STRING" id="1126212.K2RTP1"/>
<evidence type="ECO:0000313" key="2">
    <source>
        <dbReference type="Proteomes" id="UP000007129"/>
    </source>
</evidence>
<dbReference type="OrthoDB" id="1898221at2759"/>
<comment type="caution">
    <text evidence="1">The sequence shown here is derived from an EMBL/GenBank/DDBJ whole genome shotgun (WGS) entry which is preliminary data.</text>
</comment>
<dbReference type="SUPFAM" id="SSF56801">
    <property type="entry name" value="Acetyl-CoA synthetase-like"/>
    <property type="match status" value="1"/>
</dbReference>